<dbReference type="SUPFAM" id="SSF52540">
    <property type="entry name" value="P-loop containing nucleoside triphosphate hydrolases"/>
    <property type="match status" value="1"/>
</dbReference>
<dbReference type="Proteomes" id="UP001159641">
    <property type="component" value="Unassembled WGS sequence"/>
</dbReference>
<name>A0AB34H9I2_ESCRO</name>
<dbReference type="PROSITE" id="PS51719">
    <property type="entry name" value="G_SEPTIN"/>
    <property type="match status" value="1"/>
</dbReference>
<dbReference type="Pfam" id="PF00735">
    <property type="entry name" value="Septin"/>
    <property type="match status" value="2"/>
</dbReference>
<dbReference type="InterPro" id="IPR030379">
    <property type="entry name" value="G_SEPTIN_dom"/>
</dbReference>
<feature type="domain" description="Septin-type G" evidence="1">
    <location>
        <begin position="1"/>
        <end position="140"/>
    </location>
</feature>
<dbReference type="InterPro" id="IPR027417">
    <property type="entry name" value="P-loop_NTPase"/>
</dbReference>
<dbReference type="GO" id="GO:0005525">
    <property type="term" value="F:GTP binding"/>
    <property type="evidence" value="ECO:0007669"/>
    <property type="project" value="InterPro"/>
</dbReference>
<accession>A0AB34H9I2</accession>
<dbReference type="Gene3D" id="3.40.50.300">
    <property type="entry name" value="P-loop containing nucleotide triphosphate hydrolases"/>
    <property type="match status" value="2"/>
</dbReference>
<dbReference type="EMBL" id="JAIQCJ010001699">
    <property type="protein sequence ID" value="KAJ8787867.1"/>
    <property type="molecule type" value="Genomic_DNA"/>
</dbReference>
<protein>
    <recommendedName>
        <fullName evidence="1">Septin-type G domain-containing protein</fullName>
    </recommendedName>
</protein>
<proteinExistence type="predicted"/>
<dbReference type="PANTHER" id="PTHR18884">
    <property type="entry name" value="SEPTIN"/>
    <property type="match status" value="1"/>
</dbReference>
<evidence type="ECO:0000259" key="1">
    <source>
        <dbReference type="PROSITE" id="PS51719"/>
    </source>
</evidence>
<reference evidence="2 3" key="1">
    <citation type="submission" date="2022-11" db="EMBL/GenBank/DDBJ databases">
        <title>Whole genome sequence of Eschrichtius robustus ER-17-0199.</title>
        <authorList>
            <person name="Bruniche-Olsen A."/>
            <person name="Black A.N."/>
            <person name="Fields C.J."/>
            <person name="Walden K."/>
            <person name="Dewoody J.A."/>
        </authorList>
    </citation>
    <scope>NUCLEOTIDE SEQUENCE [LARGE SCALE GENOMIC DNA]</scope>
    <source>
        <strain evidence="2">ER-17-0199</strain>
        <tissue evidence="2">Blubber</tissue>
    </source>
</reference>
<dbReference type="FunFam" id="3.40.50.300:FF:005009">
    <property type="entry name" value="Septin 6"/>
    <property type="match status" value="1"/>
</dbReference>
<comment type="caution">
    <text evidence="2">The sequence shown here is derived from an EMBL/GenBank/DDBJ whole genome shotgun (WGS) entry which is preliminary data.</text>
</comment>
<evidence type="ECO:0000313" key="2">
    <source>
        <dbReference type="EMBL" id="KAJ8787867.1"/>
    </source>
</evidence>
<dbReference type="AlphaFoldDB" id="A0AB34H9I2"/>
<organism evidence="2 3">
    <name type="scientific">Eschrichtius robustus</name>
    <name type="common">California gray whale</name>
    <name type="synonym">Eschrichtius gibbosus</name>
    <dbReference type="NCBI Taxonomy" id="9764"/>
    <lineage>
        <taxon>Eukaryota</taxon>
        <taxon>Metazoa</taxon>
        <taxon>Chordata</taxon>
        <taxon>Craniata</taxon>
        <taxon>Vertebrata</taxon>
        <taxon>Euteleostomi</taxon>
        <taxon>Mammalia</taxon>
        <taxon>Eutheria</taxon>
        <taxon>Laurasiatheria</taxon>
        <taxon>Artiodactyla</taxon>
        <taxon>Whippomorpha</taxon>
        <taxon>Cetacea</taxon>
        <taxon>Mysticeti</taxon>
        <taxon>Eschrichtiidae</taxon>
        <taxon>Eschrichtius</taxon>
    </lineage>
</organism>
<sequence>MDSYQPIVDYIDAQFEAYLQEELKIKRSLFNYHDSRIHVCLYFISPTGHSLKTLDLLTMKSLDSKGHLPFAVVGSMDEVKVGNKMVKARQYPWGIVQVENENHCDFVKLREMLICTNMEDLRDETHTRHYELYRRRKLEEMGLTDMGPENKPLR</sequence>
<keyword evidence="3" id="KW-1185">Reference proteome</keyword>
<evidence type="ECO:0000313" key="3">
    <source>
        <dbReference type="Proteomes" id="UP001159641"/>
    </source>
</evidence>
<gene>
    <name evidence="2" type="ORF">J1605_005671</name>
</gene>